<dbReference type="Pfam" id="PF14543">
    <property type="entry name" value="TAXi_N"/>
    <property type="match status" value="1"/>
</dbReference>
<evidence type="ECO:0000259" key="5">
    <source>
        <dbReference type="PROSITE" id="PS51767"/>
    </source>
</evidence>
<dbReference type="InterPro" id="IPR032799">
    <property type="entry name" value="TAXi_C"/>
</dbReference>
<reference evidence="6 7" key="1">
    <citation type="submission" date="2024-01" db="EMBL/GenBank/DDBJ databases">
        <title>The genomes of 5 underutilized Papilionoideae crops provide insights into root nodulation and disease resistanc.</title>
        <authorList>
            <person name="Jiang F."/>
        </authorList>
    </citation>
    <scope>NUCLEOTIDE SEQUENCE [LARGE SCALE GENOMIC DNA]</scope>
    <source>
        <strain evidence="6">LVBAO_FW01</strain>
        <tissue evidence="6">Leaves</tissue>
    </source>
</reference>
<organism evidence="6 7">
    <name type="scientific">Canavalia gladiata</name>
    <name type="common">Sword bean</name>
    <name type="synonym">Dolichos gladiatus</name>
    <dbReference type="NCBI Taxonomy" id="3824"/>
    <lineage>
        <taxon>Eukaryota</taxon>
        <taxon>Viridiplantae</taxon>
        <taxon>Streptophyta</taxon>
        <taxon>Embryophyta</taxon>
        <taxon>Tracheophyta</taxon>
        <taxon>Spermatophyta</taxon>
        <taxon>Magnoliopsida</taxon>
        <taxon>eudicotyledons</taxon>
        <taxon>Gunneridae</taxon>
        <taxon>Pentapetalae</taxon>
        <taxon>rosids</taxon>
        <taxon>fabids</taxon>
        <taxon>Fabales</taxon>
        <taxon>Fabaceae</taxon>
        <taxon>Papilionoideae</taxon>
        <taxon>50 kb inversion clade</taxon>
        <taxon>NPAAA clade</taxon>
        <taxon>indigoferoid/millettioid clade</taxon>
        <taxon>Phaseoleae</taxon>
        <taxon>Canavalia</taxon>
    </lineage>
</organism>
<sequence length="469" mass="50088">MKLFWFLVFYAHLALASSAVEFEDNDSRHKQASMKFNLYHVRGLDSSQISTSPFLFSDMFTKDEERVKSLHSRLANKDEGVSNSGTTATATSSDKMRGPKLVSTPLKSGLSIGSGNYYVKIGLGTPAKYFSMIVDTGSSLSWLQCQPCIIYCHVQVDPIFTPSTSKTYKALPCSSPQCSSLRGSTLNAPGCSNATGACVYKASYGDNSFSIGYLSQDVLTLAPSETPSSFVYGCGQDNQGLFGKAAGILGLANDKLSILAQLSNKYGYAFSYCLPTSFSAPNSSREGFLSIGASSLTPSSSSYKFTPLLKNPKIPSLYFVDLTTITVAGKPIGVAASSYKVPTIIDSGTVITRLPLSIYTALKKAFVTIMSKKYAQAPGFSILDTCFKVSIKGISTVPEIQMIFRGGTALSLKALNTLIEIEKGITCLAIAGSSETNPITIIGNYQQQTFKVAYDVANSKVGFAAGGCQ</sequence>
<keyword evidence="7" id="KW-1185">Reference proteome</keyword>
<dbReference type="FunFam" id="2.40.70.10:FF:000031">
    <property type="entry name" value="Aspartyl protease AED1"/>
    <property type="match status" value="1"/>
</dbReference>
<feature type="domain" description="Peptidase A1" evidence="5">
    <location>
        <begin position="117"/>
        <end position="464"/>
    </location>
</feature>
<evidence type="ECO:0000256" key="2">
    <source>
        <dbReference type="PIRSR" id="PIRSR601461-1"/>
    </source>
</evidence>
<accession>A0AAN9QDK1</accession>
<feature type="region of interest" description="Disordered" evidence="3">
    <location>
        <begin position="71"/>
        <end position="99"/>
    </location>
</feature>
<dbReference type="PANTHER" id="PTHR13683">
    <property type="entry name" value="ASPARTYL PROTEASES"/>
    <property type="match status" value="1"/>
</dbReference>
<evidence type="ECO:0000256" key="4">
    <source>
        <dbReference type="SAM" id="SignalP"/>
    </source>
</evidence>
<name>A0AAN9QDK1_CANGL</name>
<evidence type="ECO:0000256" key="1">
    <source>
        <dbReference type="ARBA" id="ARBA00007447"/>
    </source>
</evidence>
<keyword evidence="4" id="KW-0732">Signal</keyword>
<dbReference type="PANTHER" id="PTHR13683:SF809">
    <property type="entry name" value="PEPTIDASE A1 DOMAIN-CONTAINING PROTEIN"/>
    <property type="match status" value="1"/>
</dbReference>
<feature type="signal peptide" evidence="4">
    <location>
        <begin position="1"/>
        <end position="18"/>
    </location>
</feature>
<dbReference type="InterPro" id="IPR001969">
    <property type="entry name" value="Aspartic_peptidase_AS"/>
</dbReference>
<dbReference type="SUPFAM" id="SSF50630">
    <property type="entry name" value="Acid proteases"/>
    <property type="match status" value="1"/>
</dbReference>
<comment type="similarity">
    <text evidence="1">Belongs to the peptidase A1 family.</text>
</comment>
<dbReference type="Proteomes" id="UP001367508">
    <property type="component" value="Unassembled WGS sequence"/>
</dbReference>
<gene>
    <name evidence="6" type="ORF">VNO77_25422</name>
</gene>
<dbReference type="AlphaFoldDB" id="A0AAN9QDK1"/>
<feature type="active site" evidence="2">
    <location>
        <position position="135"/>
    </location>
</feature>
<dbReference type="FunFam" id="2.40.70.10:FF:000013">
    <property type="entry name" value="Aspartyl protease AED1"/>
    <property type="match status" value="1"/>
</dbReference>
<feature type="compositionally biased region" description="Low complexity" evidence="3">
    <location>
        <begin position="82"/>
        <end position="93"/>
    </location>
</feature>
<dbReference type="Gene3D" id="2.40.70.10">
    <property type="entry name" value="Acid Proteases"/>
    <property type="match status" value="2"/>
</dbReference>
<evidence type="ECO:0000313" key="6">
    <source>
        <dbReference type="EMBL" id="KAK7331204.1"/>
    </source>
</evidence>
<proteinExistence type="inferred from homology"/>
<dbReference type="InterPro" id="IPR021109">
    <property type="entry name" value="Peptidase_aspartic_dom_sf"/>
</dbReference>
<dbReference type="Pfam" id="PF14541">
    <property type="entry name" value="TAXi_C"/>
    <property type="match status" value="1"/>
</dbReference>
<feature type="active site" evidence="2">
    <location>
        <position position="346"/>
    </location>
</feature>
<dbReference type="EMBL" id="JAYMYQ010000005">
    <property type="protein sequence ID" value="KAK7331204.1"/>
    <property type="molecule type" value="Genomic_DNA"/>
</dbReference>
<dbReference type="InterPro" id="IPR001461">
    <property type="entry name" value="Aspartic_peptidase_A1"/>
</dbReference>
<comment type="caution">
    <text evidence="6">The sequence shown here is derived from an EMBL/GenBank/DDBJ whole genome shotgun (WGS) entry which is preliminary data.</text>
</comment>
<dbReference type="PROSITE" id="PS51767">
    <property type="entry name" value="PEPTIDASE_A1"/>
    <property type="match status" value="1"/>
</dbReference>
<feature type="chain" id="PRO_5042816866" description="Peptidase A1 domain-containing protein" evidence="4">
    <location>
        <begin position="19"/>
        <end position="469"/>
    </location>
</feature>
<evidence type="ECO:0000313" key="7">
    <source>
        <dbReference type="Proteomes" id="UP001367508"/>
    </source>
</evidence>
<dbReference type="GO" id="GO:0006508">
    <property type="term" value="P:proteolysis"/>
    <property type="evidence" value="ECO:0007669"/>
    <property type="project" value="InterPro"/>
</dbReference>
<evidence type="ECO:0000256" key="3">
    <source>
        <dbReference type="SAM" id="MobiDB-lite"/>
    </source>
</evidence>
<dbReference type="PROSITE" id="PS00141">
    <property type="entry name" value="ASP_PROTEASE"/>
    <property type="match status" value="1"/>
</dbReference>
<dbReference type="GO" id="GO:0004190">
    <property type="term" value="F:aspartic-type endopeptidase activity"/>
    <property type="evidence" value="ECO:0007669"/>
    <property type="project" value="InterPro"/>
</dbReference>
<dbReference type="InterPro" id="IPR032861">
    <property type="entry name" value="TAXi_N"/>
</dbReference>
<protein>
    <recommendedName>
        <fullName evidence="5">Peptidase A1 domain-containing protein</fullName>
    </recommendedName>
</protein>
<dbReference type="InterPro" id="IPR033121">
    <property type="entry name" value="PEPTIDASE_A1"/>
</dbReference>